<dbReference type="Proteomes" id="UP000004994">
    <property type="component" value="Chromosome 5"/>
</dbReference>
<keyword evidence="2" id="KW-1185">Reference proteome</keyword>
<protein>
    <submittedName>
        <fullName evidence="1">Uncharacterized protein</fullName>
    </submittedName>
</protein>
<dbReference type="Gramene" id="Solyc05g021520.1.1">
    <property type="protein sequence ID" value="Solyc05g021520.1.1"/>
    <property type="gene ID" value="Solyc05g021520.1"/>
</dbReference>
<name>K4BZJ0_SOLLC</name>
<sequence>MPKVYGLGSKGLEFHRVYDFKNIVFRISYGIGLNVY</sequence>
<dbReference type="EnsemblPlants" id="Solyc05g021520.1.1">
    <property type="protein sequence ID" value="Solyc05g021520.1.1"/>
    <property type="gene ID" value="Solyc05g021520.1"/>
</dbReference>
<dbReference type="PaxDb" id="4081-Solyc05g021520.1.1"/>
<accession>K4BZJ0</accession>
<organism evidence="1">
    <name type="scientific">Solanum lycopersicum</name>
    <name type="common">Tomato</name>
    <name type="synonym">Lycopersicon esculentum</name>
    <dbReference type="NCBI Taxonomy" id="4081"/>
    <lineage>
        <taxon>Eukaryota</taxon>
        <taxon>Viridiplantae</taxon>
        <taxon>Streptophyta</taxon>
        <taxon>Embryophyta</taxon>
        <taxon>Tracheophyta</taxon>
        <taxon>Spermatophyta</taxon>
        <taxon>Magnoliopsida</taxon>
        <taxon>eudicotyledons</taxon>
        <taxon>Gunneridae</taxon>
        <taxon>Pentapetalae</taxon>
        <taxon>asterids</taxon>
        <taxon>lamiids</taxon>
        <taxon>Solanales</taxon>
        <taxon>Solanaceae</taxon>
        <taxon>Solanoideae</taxon>
        <taxon>Solaneae</taxon>
        <taxon>Solanum</taxon>
        <taxon>Solanum subgen. Lycopersicon</taxon>
    </lineage>
</organism>
<evidence type="ECO:0000313" key="2">
    <source>
        <dbReference type="Proteomes" id="UP000004994"/>
    </source>
</evidence>
<reference evidence="1" key="1">
    <citation type="journal article" date="2012" name="Nature">
        <title>The tomato genome sequence provides insights into fleshy fruit evolution.</title>
        <authorList>
            <consortium name="Tomato Genome Consortium"/>
        </authorList>
    </citation>
    <scope>NUCLEOTIDE SEQUENCE [LARGE SCALE GENOMIC DNA]</scope>
    <source>
        <strain evidence="1">cv. Heinz 1706</strain>
    </source>
</reference>
<dbReference type="InParanoid" id="K4BZJ0"/>
<reference evidence="1" key="2">
    <citation type="submission" date="2015-06" db="UniProtKB">
        <authorList>
            <consortium name="EnsemblPlants"/>
        </authorList>
    </citation>
    <scope>IDENTIFICATION</scope>
    <source>
        <strain evidence="1">cv. Heinz 1706</strain>
    </source>
</reference>
<evidence type="ECO:0000313" key="1">
    <source>
        <dbReference type="EnsemblPlants" id="Solyc05g021520.1.1"/>
    </source>
</evidence>
<dbReference type="AlphaFoldDB" id="K4BZJ0"/>
<dbReference type="HOGENOM" id="CLU_3360675_0_0_1"/>
<proteinExistence type="predicted"/>